<dbReference type="OrthoDB" id="191723at2759"/>
<dbReference type="WBParaSite" id="ASIM_0001972601-mRNA-1">
    <property type="protein sequence ID" value="ASIM_0001972601-mRNA-1"/>
    <property type="gene ID" value="ASIM_0001972601"/>
</dbReference>
<dbReference type="PROSITE" id="PS51278">
    <property type="entry name" value="GATASE_TYPE_2"/>
    <property type="match status" value="1"/>
</dbReference>
<proteinExistence type="predicted"/>
<dbReference type="Pfam" id="PF13522">
    <property type="entry name" value="GATase_6"/>
    <property type="match status" value="1"/>
</dbReference>
<dbReference type="AlphaFoldDB" id="A0A0M3KFG6"/>
<gene>
    <name evidence="4" type="ORF">ASIM_LOCUS19114</name>
</gene>
<reference evidence="6" key="1">
    <citation type="submission" date="2017-02" db="UniProtKB">
        <authorList>
            <consortium name="WormBaseParasite"/>
        </authorList>
    </citation>
    <scope>IDENTIFICATION</scope>
</reference>
<name>A0A0M3KFG6_ANISI</name>
<dbReference type="Gene3D" id="3.60.20.10">
    <property type="entry name" value="Glutamine Phosphoribosylpyrophosphate, subunit 1, domain 1"/>
    <property type="match status" value="1"/>
</dbReference>
<feature type="domain" description="Glutamine amidotransferase type-2" evidence="3">
    <location>
        <begin position="2"/>
        <end position="176"/>
    </location>
</feature>
<organism evidence="6">
    <name type="scientific">Anisakis simplex</name>
    <name type="common">Herring worm</name>
    <dbReference type="NCBI Taxonomy" id="6269"/>
    <lineage>
        <taxon>Eukaryota</taxon>
        <taxon>Metazoa</taxon>
        <taxon>Ecdysozoa</taxon>
        <taxon>Nematoda</taxon>
        <taxon>Chromadorea</taxon>
        <taxon>Rhabditida</taxon>
        <taxon>Spirurina</taxon>
        <taxon>Ascaridomorpha</taxon>
        <taxon>Ascaridoidea</taxon>
        <taxon>Anisakidae</taxon>
        <taxon>Anisakis</taxon>
        <taxon>Anisakis simplex complex</taxon>
    </lineage>
</organism>
<evidence type="ECO:0000313" key="6">
    <source>
        <dbReference type="WBParaSite" id="ASIM_0001972601-mRNA-1"/>
    </source>
</evidence>
<reference evidence="4 5" key="2">
    <citation type="submission" date="2018-11" db="EMBL/GenBank/DDBJ databases">
        <authorList>
            <consortium name="Pathogen Informatics"/>
        </authorList>
    </citation>
    <scope>NUCLEOTIDE SEQUENCE [LARGE SCALE GENOMIC DNA]</scope>
</reference>
<sequence>MCGILGIILAEDASPAEGLAGIAVDGLMDLQHRGTESSGLVGTDGVHRNQFDIVKGSGLVREIYNAENLSKFKDSIAMLGHNRYSTAGMKDAINCVQPFVVYTSVGLVAIAHNGELVNTNEKRSEILQSGVGLSTDTDSELIAQIIAKSTANQMQHRDNESNYGDISKVQQLKCVH</sequence>
<dbReference type="InterPro" id="IPR029055">
    <property type="entry name" value="Ntn_hydrolases_N"/>
</dbReference>
<evidence type="ECO:0000313" key="4">
    <source>
        <dbReference type="EMBL" id="VDK67619.1"/>
    </source>
</evidence>
<keyword evidence="2" id="KW-0315">Glutamine amidotransferase</keyword>
<dbReference type="SUPFAM" id="SSF56235">
    <property type="entry name" value="N-terminal nucleophile aminohydrolases (Ntn hydrolases)"/>
    <property type="match status" value="1"/>
</dbReference>
<dbReference type="EMBL" id="UYRR01036654">
    <property type="protein sequence ID" value="VDK67619.1"/>
    <property type="molecule type" value="Genomic_DNA"/>
</dbReference>
<dbReference type="InterPro" id="IPR017932">
    <property type="entry name" value="GATase_2_dom"/>
</dbReference>
<protein>
    <submittedName>
        <fullName evidence="6">Amidophosphoribosyltransferase (inferred by orthology to a human protein)</fullName>
    </submittedName>
</protein>
<dbReference type="Proteomes" id="UP000267096">
    <property type="component" value="Unassembled WGS sequence"/>
</dbReference>
<evidence type="ECO:0000256" key="1">
    <source>
        <dbReference type="ARBA" id="ARBA00022679"/>
    </source>
</evidence>
<keyword evidence="1" id="KW-0808">Transferase</keyword>
<dbReference type="PANTHER" id="PTHR11907">
    <property type="entry name" value="AMIDOPHOSPHORIBOSYLTRANSFERASE"/>
    <property type="match status" value="1"/>
</dbReference>
<evidence type="ECO:0000259" key="3">
    <source>
        <dbReference type="PROSITE" id="PS51278"/>
    </source>
</evidence>
<accession>A0A0M3KFG6</accession>
<evidence type="ECO:0000313" key="5">
    <source>
        <dbReference type="Proteomes" id="UP000267096"/>
    </source>
</evidence>
<dbReference type="GO" id="GO:0016740">
    <property type="term" value="F:transferase activity"/>
    <property type="evidence" value="ECO:0007669"/>
    <property type="project" value="UniProtKB-KW"/>
</dbReference>
<keyword evidence="5" id="KW-1185">Reference proteome</keyword>
<evidence type="ECO:0000256" key="2">
    <source>
        <dbReference type="ARBA" id="ARBA00022962"/>
    </source>
</evidence>